<dbReference type="PROSITE" id="PS52050">
    <property type="entry name" value="WYL"/>
    <property type="match status" value="1"/>
</dbReference>
<protein>
    <submittedName>
        <fullName evidence="3">Putative proteasome accessory factor B</fullName>
    </submittedName>
</protein>
<name>A0A6C7EAY5_ILUCY</name>
<feature type="domain" description="WCX" evidence="2">
    <location>
        <begin position="236"/>
        <end position="309"/>
    </location>
</feature>
<dbReference type="KEGG" id="aym:YM304_14840"/>
<gene>
    <name evidence="3" type="primary">pafB</name>
    <name evidence="3" type="ORF">YM304_14840</name>
</gene>
<evidence type="ECO:0000259" key="2">
    <source>
        <dbReference type="Pfam" id="PF25583"/>
    </source>
</evidence>
<evidence type="ECO:0000259" key="1">
    <source>
        <dbReference type="Pfam" id="PF13280"/>
    </source>
</evidence>
<keyword evidence="4" id="KW-1185">Reference proteome</keyword>
<dbReference type="InterPro" id="IPR057727">
    <property type="entry name" value="WCX_dom"/>
</dbReference>
<keyword evidence="3" id="KW-0647">Proteasome</keyword>
<proteinExistence type="predicted"/>
<organism evidence="3 4">
    <name type="scientific">Ilumatobacter coccineus (strain NBRC 103263 / KCTC 29153 / YM16-304)</name>
    <dbReference type="NCBI Taxonomy" id="1313172"/>
    <lineage>
        <taxon>Bacteria</taxon>
        <taxon>Bacillati</taxon>
        <taxon>Actinomycetota</taxon>
        <taxon>Acidimicrobiia</taxon>
        <taxon>Acidimicrobiales</taxon>
        <taxon>Ilumatobacteraceae</taxon>
        <taxon>Ilumatobacter</taxon>
    </lineage>
</organism>
<dbReference type="AlphaFoldDB" id="A0A6C7EAY5"/>
<reference evidence="3 4" key="1">
    <citation type="journal article" date="2013" name="Int. J. Syst. Evol. Microbiol.">
        <title>Ilumatobacter nonamiense sp. nov. and Ilumatobacter coccineum sp. nov., isolated from seashore sand.</title>
        <authorList>
            <person name="Matsumoto A."/>
            <person name="Kasai H."/>
            <person name="Matsuo Y."/>
            <person name="Shizuri Y."/>
            <person name="Ichikawa N."/>
            <person name="Fujita N."/>
            <person name="Omura S."/>
            <person name="Takahashi Y."/>
        </authorList>
    </citation>
    <scope>NUCLEOTIDE SEQUENCE [LARGE SCALE GENOMIC DNA]</scope>
    <source>
        <strain evidence="4">NBRC 103263 / KCTC 29153 / YM16-304</strain>
    </source>
</reference>
<dbReference type="PANTHER" id="PTHR34580:SF1">
    <property type="entry name" value="PROTEIN PAFC"/>
    <property type="match status" value="1"/>
</dbReference>
<evidence type="ECO:0000313" key="3">
    <source>
        <dbReference type="EMBL" id="BAN01798.1"/>
    </source>
</evidence>
<dbReference type="Pfam" id="PF13280">
    <property type="entry name" value="WYL"/>
    <property type="match status" value="1"/>
</dbReference>
<dbReference type="Proteomes" id="UP000011863">
    <property type="component" value="Chromosome"/>
</dbReference>
<dbReference type="EMBL" id="AP012057">
    <property type="protein sequence ID" value="BAN01798.1"/>
    <property type="molecule type" value="Genomic_DNA"/>
</dbReference>
<dbReference type="GO" id="GO:0000502">
    <property type="term" value="C:proteasome complex"/>
    <property type="evidence" value="ECO:0007669"/>
    <property type="project" value="UniProtKB-KW"/>
</dbReference>
<evidence type="ECO:0000313" key="4">
    <source>
        <dbReference type="Proteomes" id="UP000011863"/>
    </source>
</evidence>
<dbReference type="InterPro" id="IPR051534">
    <property type="entry name" value="CBASS_pafABC_assoc_protein"/>
</dbReference>
<dbReference type="InterPro" id="IPR026881">
    <property type="entry name" value="WYL_dom"/>
</dbReference>
<dbReference type="PANTHER" id="PTHR34580">
    <property type="match status" value="1"/>
</dbReference>
<sequence>MADMADRVERLTNLLALLLETQQPLPLRRIRTELAGQYPENDKAARQAFERDKAALRGIGVPIEMTVVGGDEMSGQTQYWIDRSSYELDELDLADDEMRALQVAVATVRTDAGQDAIWKLGGSIGDERPPISAVLPDRPELPTIRAAVAARAPITFEYRDAERVVEPWGVLLRGGFWYLVGHDHLRGEKRTFRVDRIVGDIATGEPGAFERPADFDPRDAFPADPKQIGHAAEDGVDAVVEVSAVRAGAIARELGADRVIEHLDDGAIRVRVPATNLDAFRSWVLGLTDHAVVVGPPEIRAHIVEWIEASARVESAS</sequence>
<dbReference type="Pfam" id="PF25583">
    <property type="entry name" value="WCX"/>
    <property type="match status" value="1"/>
</dbReference>
<feature type="domain" description="WYL" evidence="1">
    <location>
        <begin position="141"/>
        <end position="197"/>
    </location>
</feature>
<accession>A0A6C7EAY5</accession>